<organism evidence="6 7">
    <name type="scientific">Deinococcus xianganensis</name>
    <dbReference type="NCBI Taxonomy" id="1507289"/>
    <lineage>
        <taxon>Bacteria</taxon>
        <taxon>Thermotogati</taxon>
        <taxon>Deinococcota</taxon>
        <taxon>Deinococci</taxon>
        <taxon>Deinococcales</taxon>
        <taxon>Deinococcaceae</taxon>
        <taxon>Deinococcus</taxon>
    </lineage>
</organism>
<feature type="domain" description="VRR-NUC" evidence="5">
    <location>
        <begin position="63"/>
        <end position="146"/>
    </location>
</feature>
<accession>A0A6I4YN71</accession>
<comment type="caution">
    <text evidence="6">The sequence shown here is derived from an EMBL/GenBank/DDBJ whole genome shotgun (WGS) entry which is preliminary data.</text>
</comment>
<dbReference type="GO" id="GO:0003676">
    <property type="term" value="F:nucleic acid binding"/>
    <property type="evidence" value="ECO:0007669"/>
    <property type="project" value="InterPro"/>
</dbReference>
<gene>
    <name evidence="6" type="ORF">GLX28_16745</name>
</gene>
<dbReference type="RefSeq" id="WP_160981430.1">
    <property type="nucleotide sequence ID" value="NZ_WVHK01000084.1"/>
</dbReference>
<dbReference type="SMART" id="SM00990">
    <property type="entry name" value="VRR_NUC"/>
    <property type="match status" value="1"/>
</dbReference>
<evidence type="ECO:0000259" key="5">
    <source>
        <dbReference type="SMART" id="SM00990"/>
    </source>
</evidence>
<comment type="cofactor">
    <cofactor evidence="1">
        <name>Mg(2+)</name>
        <dbReference type="ChEBI" id="CHEBI:18420"/>
    </cofactor>
</comment>
<dbReference type="AlphaFoldDB" id="A0A6I4YN71"/>
<dbReference type="Pfam" id="PF08774">
    <property type="entry name" value="VRR_NUC"/>
    <property type="match status" value="1"/>
</dbReference>
<evidence type="ECO:0000256" key="3">
    <source>
        <dbReference type="ARBA" id="ARBA00022801"/>
    </source>
</evidence>
<dbReference type="GO" id="GO:0004518">
    <property type="term" value="F:nuclease activity"/>
    <property type="evidence" value="ECO:0007669"/>
    <property type="project" value="UniProtKB-KW"/>
</dbReference>
<name>A0A6I4YN71_9DEIO</name>
<dbReference type="Gene3D" id="3.40.1350.10">
    <property type="match status" value="1"/>
</dbReference>
<protein>
    <submittedName>
        <fullName evidence="6">VRR-NUC domain-containing protein</fullName>
    </submittedName>
</protein>
<reference evidence="6 7" key="1">
    <citation type="submission" date="2019-11" db="EMBL/GenBank/DDBJ databases">
        <title>Genome sequence of Deinococcus xianganensis Y35, AI-2 producing algicidal bacterium, isolated from lake water.</title>
        <authorList>
            <person name="Li Y."/>
        </authorList>
    </citation>
    <scope>NUCLEOTIDE SEQUENCE [LARGE SCALE GENOMIC DNA]</scope>
    <source>
        <strain evidence="6 7">Y35</strain>
    </source>
</reference>
<evidence type="ECO:0000313" key="6">
    <source>
        <dbReference type="EMBL" id="MXV21276.1"/>
    </source>
</evidence>
<dbReference type="InterPro" id="IPR011856">
    <property type="entry name" value="tRNA_endonuc-like_dom_sf"/>
</dbReference>
<dbReference type="GO" id="GO:0016788">
    <property type="term" value="F:hydrolase activity, acting on ester bonds"/>
    <property type="evidence" value="ECO:0007669"/>
    <property type="project" value="InterPro"/>
</dbReference>
<feature type="compositionally biased region" description="Basic and acidic residues" evidence="4">
    <location>
        <begin position="15"/>
        <end position="25"/>
    </location>
</feature>
<evidence type="ECO:0000256" key="2">
    <source>
        <dbReference type="ARBA" id="ARBA00022722"/>
    </source>
</evidence>
<dbReference type="EMBL" id="WVHK01000084">
    <property type="protein sequence ID" value="MXV21276.1"/>
    <property type="molecule type" value="Genomic_DNA"/>
</dbReference>
<feature type="region of interest" description="Disordered" evidence="4">
    <location>
        <begin position="1"/>
        <end position="30"/>
    </location>
</feature>
<sequence length="184" mass="20990">MSVTAAAQRLLQDARSQDSRADRLGTSRAEQTWDEETHHIRLIDWADEHIPDLPPLALLFHVPNGGKREQRVSRTGKRYSPEAARLLRMGTRTGYPDLGLDHPSHGRAGLRLELKSLTGELRPDQRAWIVHLRHAGYHADAAWGWRDARQLLLEYFLPAPPATRWTPRSKRPLDDHPLPPLGHK</sequence>
<keyword evidence="3" id="KW-0378">Hydrolase</keyword>
<proteinExistence type="predicted"/>
<feature type="region of interest" description="Disordered" evidence="4">
    <location>
        <begin position="164"/>
        <end position="184"/>
    </location>
</feature>
<evidence type="ECO:0000256" key="4">
    <source>
        <dbReference type="SAM" id="MobiDB-lite"/>
    </source>
</evidence>
<evidence type="ECO:0000256" key="1">
    <source>
        <dbReference type="ARBA" id="ARBA00001946"/>
    </source>
</evidence>
<keyword evidence="2" id="KW-0540">Nuclease</keyword>
<dbReference type="InterPro" id="IPR014883">
    <property type="entry name" value="VRR_NUC"/>
</dbReference>
<evidence type="ECO:0000313" key="7">
    <source>
        <dbReference type="Proteomes" id="UP000430519"/>
    </source>
</evidence>
<dbReference type="Proteomes" id="UP000430519">
    <property type="component" value="Unassembled WGS sequence"/>
</dbReference>
<keyword evidence="7" id="KW-1185">Reference proteome</keyword>